<accession>A0ABQ3VUE5</accession>
<sequence length="136" mass="14330">MDSQEQRPNPSTYQGYEGTAAYRQNIPPYEREQAAYGQPAGENKFADDNFVEAVAQRLGQRLTQNQNFGGKIHQPGSTRSKASSGQRLALAIVSIGVLVPLSGILLSGVGGAIGFASLIVAGGIIALVNLIFNLLG</sequence>
<feature type="transmembrane region" description="Helical" evidence="2">
    <location>
        <begin position="88"/>
        <end position="106"/>
    </location>
</feature>
<keyword evidence="2" id="KW-0472">Membrane</keyword>
<dbReference type="EMBL" id="BNJJ01000029">
    <property type="protein sequence ID" value="GHO88931.1"/>
    <property type="molecule type" value="Genomic_DNA"/>
</dbReference>
<keyword evidence="4" id="KW-1185">Reference proteome</keyword>
<reference evidence="3 4" key="1">
    <citation type="journal article" date="2021" name="Int. J. Syst. Evol. Microbiol.">
        <title>Reticulibacter mediterranei gen. nov., sp. nov., within the new family Reticulibacteraceae fam. nov., and Ktedonospora formicarum gen. nov., sp. nov., Ktedonobacter robiniae sp. nov., Dictyobacter formicarum sp. nov. and Dictyobacter arantiisoli sp. nov., belonging to the class Ktedonobacteria.</title>
        <authorList>
            <person name="Yabe S."/>
            <person name="Zheng Y."/>
            <person name="Wang C.M."/>
            <person name="Sakai Y."/>
            <person name="Abe K."/>
            <person name="Yokota A."/>
            <person name="Donadio S."/>
            <person name="Cavaletti L."/>
            <person name="Monciardini P."/>
        </authorList>
    </citation>
    <scope>NUCLEOTIDE SEQUENCE [LARGE SCALE GENOMIC DNA]</scope>
    <source>
        <strain evidence="3 4">SOSP1-9</strain>
    </source>
</reference>
<organism evidence="3 4">
    <name type="scientific">Dictyobacter formicarum</name>
    <dbReference type="NCBI Taxonomy" id="2778368"/>
    <lineage>
        <taxon>Bacteria</taxon>
        <taxon>Bacillati</taxon>
        <taxon>Chloroflexota</taxon>
        <taxon>Ktedonobacteria</taxon>
        <taxon>Ktedonobacterales</taxon>
        <taxon>Dictyobacteraceae</taxon>
        <taxon>Dictyobacter</taxon>
    </lineage>
</organism>
<feature type="transmembrane region" description="Helical" evidence="2">
    <location>
        <begin position="112"/>
        <end position="135"/>
    </location>
</feature>
<dbReference type="Proteomes" id="UP000635565">
    <property type="component" value="Unassembled WGS sequence"/>
</dbReference>
<name>A0ABQ3VUE5_9CHLR</name>
<feature type="region of interest" description="Disordered" evidence="1">
    <location>
        <begin position="1"/>
        <end position="22"/>
    </location>
</feature>
<feature type="compositionally biased region" description="Polar residues" evidence="1">
    <location>
        <begin position="1"/>
        <end position="14"/>
    </location>
</feature>
<keyword evidence="2" id="KW-0812">Transmembrane</keyword>
<evidence type="ECO:0000256" key="2">
    <source>
        <dbReference type="SAM" id="Phobius"/>
    </source>
</evidence>
<evidence type="ECO:0000313" key="3">
    <source>
        <dbReference type="EMBL" id="GHO88931.1"/>
    </source>
</evidence>
<protein>
    <submittedName>
        <fullName evidence="3">Uncharacterized protein</fullName>
    </submittedName>
</protein>
<dbReference type="RefSeq" id="WP_201366475.1">
    <property type="nucleotide sequence ID" value="NZ_BNJJ01000029.1"/>
</dbReference>
<proteinExistence type="predicted"/>
<keyword evidence="2" id="KW-1133">Transmembrane helix</keyword>
<comment type="caution">
    <text evidence="3">The sequence shown here is derived from an EMBL/GenBank/DDBJ whole genome shotgun (WGS) entry which is preliminary data.</text>
</comment>
<gene>
    <name evidence="3" type="ORF">KSZ_69370</name>
</gene>
<evidence type="ECO:0000313" key="4">
    <source>
        <dbReference type="Proteomes" id="UP000635565"/>
    </source>
</evidence>
<evidence type="ECO:0000256" key="1">
    <source>
        <dbReference type="SAM" id="MobiDB-lite"/>
    </source>
</evidence>